<organism evidence="2 3">
    <name type="scientific">Tagetes erecta</name>
    <name type="common">African marigold</name>
    <dbReference type="NCBI Taxonomy" id="13708"/>
    <lineage>
        <taxon>Eukaryota</taxon>
        <taxon>Viridiplantae</taxon>
        <taxon>Streptophyta</taxon>
        <taxon>Embryophyta</taxon>
        <taxon>Tracheophyta</taxon>
        <taxon>Spermatophyta</taxon>
        <taxon>Magnoliopsida</taxon>
        <taxon>eudicotyledons</taxon>
        <taxon>Gunneridae</taxon>
        <taxon>Pentapetalae</taxon>
        <taxon>asterids</taxon>
        <taxon>campanulids</taxon>
        <taxon>Asterales</taxon>
        <taxon>Asteraceae</taxon>
        <taxon>Asteroideae</taxon>
        <taxon>Heliantheae alliance</taxon>
        <taxon>Tageteae</taxon>
        <taxon>Tagetes</taxon>
    </lineage>
</organism>
<reference evidence="2" key="1">
    <citation type="journal article" date="2023" name="bioRxiv">
        <title>Improved chromosome-level genome assembly for marigold (Tagetes erecta).</title>
        <authorList>
            <person name="Jiang F."/>
            <person name="Yuan L."/>
            <person name="Wang S."/>
            <person name="Wang H."/>
            <person name="Xu D."/>
            <person name="Wang A."/>
            <person name="Fan W."/>
        </authorList>
    </citation>
    <scope>NUCLEOTIDE SEQUENCE</scope>
    <source>
        <strain evidence="2">WSJ</strain>
        <tissue evidence="2">Leaf</tissue>
    </source>
</reference>
<comment type="caution">
    <text evidence="2">The sequence shown here is derived from an EMBL/GenBank/DDBJ whole genome shotgun (WGS) entry which is preliminary data.</text>
</comment>
<dbReference type="PANTHER" id="PTHR34461:SF2">
    <property type="entry name" value="EXPRESSED PROTEIN"/>
    <property type="match status" value="1"/>
</dbReference>
<evidence type="ECO:0000313" key="2">
    <source>
        <dbReference type="EMBL" id="KAK1436539.1"/>
    </source>
</evidence>
<evidence type="ECO:0000313" key="3">
    <source>
        <dbReference type="Proteomes" id="UP001229421"/>
    </source>
</evidence>
<dbReference type="EMBL" id="JAUHHV010000001">
    <property type="protein sequence ID" value="KAK1436539.1"/>
    <property type="molecule type" value="Genomic_DNA"/>
</dbReference>
<dbReference type="AlphaFoldDB" id="A0AAD8L963"/>
<dbReference type="PANTHER" id="PTHR34461">
    <property type="entry name" value="EXPRESSED PROTEIN"/>
    <property type="match status" value="1"/>
</dbReference>
<feature type="compositionally biased region" description="Polar residues" evidence="1">
    <location>
        <begin position="327"/>
        <end position="338"/>
    </location>
</feature>
<gene>
    <name evidence="2" type="ORF">QVD17_02320</name>
</gene>
<feature type="compositionally biased region" description="Basic and acidic residues" evidence="1">
    <location>
        <begin position="180"/>
        <end position="189"/>
    </location>
</feature>
<feature type="region of interest" description="Disordered" evidence="1">
    <location>
        <begin position="310"/>
        <end position="338"/>
    </location>
</feature>
<evidence type="ECO:0000256" key="1">
    <source>
        <dbReference type="SAM" id="MobiDB-lite"/>
    </source>
</evidence>
<proteinExistence type="predicted"/>
<keyword evidence="3" id="KW-1185">Reference proteome</keyword>
<name>A0AAD8L963_TARER</name>
<dbReference type="Proteomes" id="UP001229421">
    <property type="component" value="Unassembled WGS sequence"/>
</dbReference>
<feature type="region of interest" description="Disordered" evidence="1">
    <location>
        <begin position="180"/>
        <end position="200"/>
    </location>
</feature>
<accession>A0AAD8L963</accession>
<sequence length="649" mass="72484">MGSRGRPVKFKTLEEIYQNADAECIPLRLAERETRQRNDYVDDENEPDKENSIEELTLSQFRKKLKKKKRKASEPVILTPKEEDDDFELTETLCKFKVKVSKSSWSKRVSANTNSSTSSKGAQLATSEIIKDLATVNIKVEEVNNFESNYDLTRGELESSIIEGGKCALNESPEVEYFESNHDLKRGESESSTNEGGKCELNEVPDVEYAESNYDLKRGESDSFTNEGEKCEINEVSFDSVDDTKNKEMDVDKNIANVNEPSSILSSLANDSFLKDTTASASDCSQSQLYLHLASEQVDYIYAVQDSDPTIDDEHSGDVTSMEAKSPISQENTNSTSMNIDADSTSFNSDDISLVSKDIFIHPELSSTVTAANGLEGKLDHNDQTCVMSEASEIRQPERLPLTRKFISPNSQEKLCQAMKSAEPLDDMDHFKCKEKLYFGEQTENKFSSTKSDAEGNEVSTHPQQATELIQNKAVISSKNVLKRPRNCRKVSPTKNGIAPKGSLDGPRLCRSLPRFSTGCTSIEGCSESAIAFSQRQMHDIESLASKLLSELNSMKVIIEEKMLFEAYRSPSLKNEADEVKSAIKSATKTEETAKKWLSMMARDCSRFCKIMKLNEDHNTSASSDPALCIRLNKNHLQNKGWFLGDFAD</sequence>
<protein>
    <submittedName>
        <fullName evidence="2">Uncharacterized protein</fullName>
    </submittedName>
</protein>
<feature type="region of interest" description="Disordered" evidence="1">
    <location>
        <begin position="33"/>
        <end position="52"/>
    </location>
</feature>